<organism evidence="3 4">
    <name type="scientific">Rosa chinensis</name>
    <name type="common">China rose</name>
    <dbReference type="NCBI Taxonomy" id="74649"/>
    <lineage>
        <taxon>Eukaryota</taxon>
        <taxon>Viridiplantae</taxon>
        <taxon>Streptophyta</taxon>
        <taxon>Embryophyta</taxon>
        <taxon>Tracheophyta</taxon>
        <taxon>Spermatophyta</taxon>
        <taxon>Magnoliopsida</taxon>
        <taxon>eudicotyledons</taxon>
        <taxon>Gunneridae</taxon>
        <taxon>Pentapetalae</taxon>
        <taxon>rosids</taxon>
        <taxon>fabids</taxon>
        <taxon>Rosales</taxon>
        <taxon>Rosaceae</taxon>
        <taxon>Rosoideae</taxon>
        <taxon>Rosoideae incertae sedis</taxon>
        <taxon>Rosa</taxon>
    </lineage>
</organism>
<dbReference type="SMART" id="SM00240">
    <property type="entry name" value="FHA"/>
    <property type="match status" value="1"/>
</dbReference>
<dbReference type="SUPFAM" id="SSF49879">
    <property type="entry name" value="SMAD/FHA domain"/>
    <property type="match status" value="1"/>
</dbReference>
<dbReference type="AlphaFoldDB" id="A0A2P6PR85"/>
<dbReference type="Pfam" id="PF00498">
    <property type="entry name" value="FHA"/>
    <property type="match status" value="1"/>
</dbReference>
<name>A0A2P6PR85_ROSCH</name>
<accession>A0A2P6PR85</accession>
<dbReference type="EMBL" id="PDCK01000044">
    <property type="protein sequence ID" value="PRQ24416.1"/>
    <property type="molecule type" value="Genomic_DNA"/>
</dbReference>
<dbReference type="OMA" id="TRDMSEN"/>
<feature type="compositionally biased region" description="Polar residues" evidence="1">
    <location>
        <begin position="706"/>
        <end position="717"/>
    </location>
</feature>
<dbReference type="GO" id="GO:0031965">
    <property type="term" value="C:nuclear membrane"/>
    <property type="evidence" value="ECO:0007669"/>
    <property type="project" value="TreeGrafter"/>
</dbReference>
<evidence type="ECO:0000313" key="3">
    <source>
        <dbReference type="EMBL" id="PRQ24416.1"/>
    </source>
</evidence>
<dbReference type="OrthoDB" id="444265at2759"/>
<proteinExistence type="predicted"/>
<feature type="region of interest" description="Disordered" evidence="1">
    <location>
        <begin position="694"/>
        <end position="729"/>
    </location>
</feature>
<dbReference type="InterPro" id="IPR002716">
    <property type="entry name" value="PIN_dom"/>
</dbReference>
<dbReference type="Gramene" id="PRQ24416">
    <property type="protein sequence ID" value="PRQ24416"/>
    <property type="gene ID" value="RchiOBHm_Chr6g0272171"/>
</dbReference>
<dbReference type="STRING" id="74649.A0A2P6PR85"/>
<dbReference type="CDD" id="cd09880">
    <property type="entry name" value="PIN_Smg5-6-like"/>
    <property type="match status" value="1"/>
</dbReference>
<feature type="domain" description="FHA" evidence="2">
    <location>
        <begin position="57"/>
        <end position="108"/>
    </location>
</feature>
<dbReference type="InterPro" id="IPR000253">
    <property type="entry name" value="FHA_dom"/>
</dbReference>
<dbReference type="CDD" id="cd22691">
    <property type="entry name" value="FHA_PS1-like"/>
    <property type="match status" value="1"/>
</dbReference>
<evidence type="ECO:0000259" key="2">
    <source>
        <dbReference type="PROSITE" id="PS50006"/>
    </source>
</evidence>
<protein>
    <submittedName>
        <fullName evidence="3">Putative transcription factor interactor and regulator FHA-SMAD family</fullName>
    </submittedName>
</protein>
<sequence>MGDEKAKTVVEEEPKIPVFTVLKNGAILKNIFIVNKPPPPPHSEPISSVHQETEEILIVGRHPDCNIVLTHPSVSRFHLQILSNPSSHKLFLTDLSSVHGTWISEKRIEPGVRVELRQGDTLRVGASSRLYRLHWIPLSHAYEQDALRVLNCLPVETAEPDCSDMNFEGMESLFSDDNMGLIQPPVPRGGDQSEQGVDNSSEDDCEEKKMCEIPEIDQVVNILPIEKAEFESTESISEVIESLVCGDNLGIIGRKEIPSAPPMPEEEDRSEHGGENSSKVVGQENVLSSFWAFGTESVNLFFPREDSSKENQYVQLSCVTGGSELEKEGEASPTVQILEKDQGQSDISGLSAGPFVIENSSLLIREVLAETKHQQVEEVNLTPEAKSDLLVNLDSKSSITKDQGQADQLCLSSEPLEYSDDKEEGAYPAAQIPGRNADQSSLSKDHGQNDNVLCLSAGPFVTENSSLLVGEVLGEINNQEGEEENPSQKPTLLVNLDFEISNEIRCLVDERRGETEKRSVSPKNHHEKRDTKTISSVPLVTDSIDSFSPDRDLSEIIDDKENQTPLSICTAGGQPESEFCNSPPLRSEDKSIFGESIWERRGKPASAVRIQTETSRERTTVEAGIDNDNEQEVESITPDKENLTPNTLRLRSLKKKFEVEIKLDDTQEEQEIFTPDKENFTPNTLRLRSLKKKGKLELTDSKSHRSSLSKQNLNSNIPREDLLVSPAKENQKLKDIQERKSVETTTGNQARVEKKLLLTSSTKRMPFQSLLKSSAGKNSRSEASVPDVATKNSTFLACSRTKEKVKNPLSNKFAGERKRGWTMVADTNTLLHKESRKSLQLLQGLKGTHLIIPRMVIRELDCLKQRGSLFRKKTEACLVLEWIEECMVKTNWWIHVQSSLEDGRLIAPTPPASPQSLFSEDSWGLTSGTTSSFPFLRCRSSMELVSPAAEDHILDCALLHRKMSNEGQLVLLSSDITLKIKAMAEGLICETAQEFHESLVNPSSDRFMWAGSCPRGRTWSYLADIVLAEKYNRCQLKKSSRGEGAKGLKLILLHNSQYGQIH</sequence>
<dbReference type="Gene3D" id="3.40.50.1010">
    <property type="entry name" value="5'-nuclease"/>
    <property type="match status" value="1"/>
</dbReference>
<dbReference type="PROSITE" id="PS50006">
    <property type="entry name" value="FHA_DOMAIN"/>
    <property type="match status" value="1"/>
</dbReference>
<dbReference type="Gene3D" id="2.60.200.20">
    <property type="match status" value="1"/>
</dbReference>
<evidence type="ECO:0000256" key="1">
    <source>
        <dbReference type="SAM" id="MobiDB-lite"/>
    </source>
</evidence>
<reference evidence="3 4" key="1">
    <citation type="journal article" date="2018" name="Nat. Genet.">
        <title>The Rosa genome provides new insights in the design of modern roses.</title>
        <authorList>
            <person name="Bendahmane M."/>
        </authorList>
    </citation>
    <scope>NUCLEOTIDE SEQUENCE [LARGE SCALE GENOMIC DNA]</scope>
    <source>
        <strain evidence="4">cv. Old Blush</strain>
    </source>
</reference>
<evidence type="ECO:0000313" key="4">
    <source>
        <dbReference type="Proteomes" id="UP000238479"/>
    </source>
</evidence>
<dbReference type="PANTHER" id="PTHR22593">
    <property type="entry name" value="TRANSMEMBRANE PROTEIN 18"/>
    <property type="match status" value="1"/>
</dbReference>
<comment type="caution">
    <text evidence="3">The sequence shown here is derived from an EMBL/GenBank/DDBJ whole genome shotgun (WGS) entry which is preliminary data.</text>
</comment>
<gene>
    <name evidence="3" type="ORF">RchiOBHm_Chr6g0272171</name>
</gene>
<dbReference type="Pfam" id="PF13638">
    <property type="entry name" value="PIN_4"/>
    <property type="match status" value="1"/>
</dbReference>
<dbReference type="Proteomes" id="UP000238479">
    <property type="component" value="Chromosome 6"/>
</dbReference>
<dbReference type="PANTHER" id="PTHR22593:SF8">
    <property type="entry name" value="FHA DOMAIN-CONTAINING PROTEIN PS1"/>
    <property type="match status" value="1"/>
</dbReference>
<feature type="region of interest" description="Disordered" evidence="1">
    <location>
        <begin position="255"/>
        <end position="278"/>
    </location>
</feature>
<dbReference type="InterPro" id="IPR008984">
    <property type="entry name" value="SMAD_FHA_dom_sf"/>
</dbReference>
<keyword evidence="4" id="KW-1185">Reference proteome</keyword>
<feature type="region of interest" description="Disordered" evidence="1">
    <location>
        <begin position="511"/>
        <end position="532"/>
    </location>
</feature>